<dbReference type="GO" id="GO:0004658">
    <property type="term" value="F:propionyl-CoA carboxylase activity"/>
    <property type="evidence" value="ECO:0007669"/>
    <property type="project" value="TreeGrafter"/>
</dbReference>
<dbReference type="PANTHER" id="PTHR43842">
    <property type="entry name" value="PROPIONYL-COA CARBOXYLASE BETA CHAIN"/>
    <property type="match status" value="1"/>
</dbReference>
<evidence type="ECO:0000313" key="3">
    <source>
        <dbReference type="EMBL" id="MDI9241687.1"/>
    </source>
</evidence>
<dbReference type="AlphaFoldDB" id="A0AAP4BA63"/>
<evidence type="ECO:0000313" key="4">
    <source>
        <dbReference type="Proteomes" id="UP001300383"/>
    </source>
</evidence>
<dbReference type="Pfam" id="PF01039">
    <property type="entry name" value="Carboxyl_trans"/>
    <property type="match status" value="1"/>
</dbReference>
<keyword evidence="4" id="KW-1185">Reference proteome</keyword>
<evidence type="ECO:0000259" key="2">
    <source>
        <dbReference type="PROSITE" id="PS50989"/>
    </source>
</evidence>
<dbReference type="RefSeq" id="WP_283230197.1">
    <property type="nucleotide sequence ID" value="NZ_JASGBQ010000004.1"/>
</dbReference>
<dbReference type="InterPro" id="IPR011763">
    <property type="entry name" value="COA_CT_C"/>
</dbReference>
<gene>
    <name evidence="3" type="ORF">QJ036_04230</name>
</gene>
<feature type="domain" description="CoA carboxyltransferase N-terminal" evidence="1">
    <location>
        <begin position="1"/>
        <end position="227"/>
    </location>
</feature>
<dbReference type="InterPro" id="IPR029045">
    <property type="entry name" value="ClpP/crotonase-like_dom_sf"/>
</dbReference>
<dbReference type="EMBL" id="JASGBQ010000004">
    <property type="protein sequence ID" value="MDI9241687.1"/>
    <property type="molecule type" value="Genomic_DNA"/>
</dbReference>
<feature type="domain" description="CoA carboxyltransferase C-terminal" evidence="2">
    <location>
        <begin position="224"/>
        <end position="468"/>
    </location>
</feature>
<dbReference type="Gene3D" id="3.90.226.10">
    <property type="entry name" value="2-enoyl-CoA Hydratase, Chain A, domain 1"/>
    <property type="match status" value="2"/>
</dbReference>
<dbReference type="InterPro" id="IPR034733">
    <property type="entry name" value="AcCoA_carboxyl_beta"/>
</dbReference>
<dbReference type="InterPro" id="IPR051047">
    <property type="entry name" value="AccD/PCCB"/>
</dbReference>
<dbReference type="SUPFAM" id="SSF52096">
    <property type="entry name" value="ClpP/crotonase"/>
    <property type="match status" value="2"/>
</dbReference>
<dbReference type="PROSITE" id="PS50989">
    <property type="entry name" value="COA_CT_CTER"/>
    <property type="match status" value="1"/>
</dbReference>
<organism evidence="3 4">
    <name type="scientific">Fusibacillus kribbianus</name>
    <dbReference type="NCBI Taxonomy" id="3044208"/>
    <lineage>
        <taxon>Bacteria</taxon>
        <taxon>Bacillati</taxon>
        <taxon>Bacillota</taxon>
        <taxon>Clostridia</taxon>
        <taxon>Lachnospirales</taxon>
        <taxon>Lachnospiraceae</taxon>
        <taxon>Fusibacillus</taxon>
    </lineage>
</organism>
<keyword evidence="3" id="KW-0808">Transferase</keyword>
<dbReference type="PROSITE" id="PS50980">
    <property type="entry name" value="COA_CT_NTER"/>
    <property type="match status" value="1"/>
</dbReference>
<reference evidence="3 4" key="1">
    <citation type="submission" date="2023-05" db="EMBL/GenBank/DDBJ databases">
        <title>[ruminococcus] sp. nov., isolated from a pig farm feces dump.</title>
        <authorList>
            <person name="Chang Y.-H."/>
        </authorList>
    </citation>
    <scope>NUCLEOTIDE SEQUENCE [LARGE SCALE GENOMIC DNA]</scope>
    <source>
        <strain evidence="3 4">YH-rum2234</strain>
    </source>
</reference>
<dbReference type="InterPro" id="IPR011762">
    <property type="entry name" value="COA_CT_N"/>
</dbReference>
<dbReference type="Proteomes" id="UP001300383">
    <property type="component" value="Unassembled WGS sequence"/>
</dbReference>
<name>A0AAP4BA63_9FIRM</name>
<protein>
    <submittedName>
        <fullName evidence="3">Carboxyl transferase domain-containing protein</fullName>
    </submittedName>
</protein>
<accession>A0AAP4BA63</accession>
<evidence type="ECO:0000259" key="1">
    <source>
        <dbReference type="PROSITE" id="PS50980"/>
    </source>
</evidence>
<proteinExistence type="predicted"/>
<dbReference type="GO" id="GO:0016740">
    <property type="term" value="F:transferase activity"/>
    <property type="evidence" value="ECO:0007669"/>
    <property type="project" value="UniProtKB-KW"/>
</dbReference>
<comment type="caution">
    <text evidence="3">The sequence shown here is derived from an EMBL/GenBank/DDBJ whole genome shotgun (WGS) entry which is preliminary data.</text>
</comment>
<sequence>MSNLSTGKASERIAGLLDAQSFVEIGSYVTARSTDFNLAEKETPADGVITGYGTIDGNLVYVYSQDASVLGGSMGEMHAKKISNVYALAMKMGAPVIGLVDCAGLRLQEGTDALQAFGELYKNQTDASGVIPQITAVFGTCGGGMGVVPALTDFTFMEKDNAKLFVNAPNALDGNIVSKCDTASAAYQSETIGSVDVAASEAEIFEEIRTLISVLPANNEDDMSFDECTDDLNRVCDGLENCAGDTSIALSMISDDNFFFETKRAYAKEMVTGFIRLNGNTVGAVANRSEVCDEEGNVTETFDGVLTSAGCRKAAEFVEFCDAFNIPVLTLTNVKGYKANMHQERKIAKAVAEMTYAFANATVPKVNVIVGSAFGSAYVAMNSKSIGADVVFAWPNASIGMMDAKSAVKIIYADEIEKAENGAVLVNEKAKEYAELQSSALSAARRGYVDNIIDAQDTRKYVIGAFEMLFTKREERPAKKHGTV</sequence>
<dbReference type="PANTHER" id="PTHR43842:SF2">
    <property type="entry name" value="PROPIONYL-COA CARBOXYLASE BETA CHAIN, MITOCHONDRIAL"/>
    <property type="match status" value="1"/>
</dbReference>